<accession>A0A1C3JN62</accession>
<feature type="transmembrane region" description="Helical" evidence="6">
    <location>
        <begin position="90"/>
        <end position="112"/>
    </location>
</feature>
<dbReference type="EMBL" id="FLRA01000003">
    <property type="protein sequence ID" value="SBT16596.1"/>
    <property type="molecule type" value="Genomic_DNA"/>
</dbReference>
<feature type="transmembrane region" description="Helical" evidence="6">
    <location>
        <begin position="118"/>
        <end position="137"/>
    </location>
</feature>
<reference evidence="8 9" key="1">
    <citation type="submission" date="2016-06" db="EMBL/GenBank/DDBJ databases">
        <authorList>
            <person name="Rodrigo-Torres L."/>
            <person name="Arahal D.R."/>
        </authorList>
    </citation>
    <scope>NUCLEOTIDE SEQUENCE [LARGE SCALE GENOMIC DNA]</scope>
    <source>
        <strain evidence="8 9">CECT 5116</strain>
    </source>
</reference>
<keyword evidence="5 6" id="KW-0472">Membrane</keyword>
<dbReference type="AlphaFoldDB" id="A0A1C3JN62"/>
<protein>
    <submittedName>
        <fullName evidence="7">Phosphate-starvation-inducible E</fullName>
    </submittedName>
</protein>
<evidence type="ECO:0000313" key="7">
    <source>
        <dbReference type="EMBL" id="SBT16596.1"/>
    </source>
</evidence>
<evidence type="ECO:0000313" key="9">
    <source>
        <dbReference type="Proteomes" id="UP000092840"/>
    </source>
</evidence>
<evidence type="ECO:0000256" key="1">
    <source>
        <dbReference type="ARBA" id="ARBA00004651"/>
    </source>
</evidence>
<gene>
    <name evidence="7" type="ORF">MGA5115_00677</name>
    <name evidence="8" type="ORF">MGA5116_00895</name>
</gene>
<proteinExistence type="predicted"/>
<evidence type="ECO:0000313" key="10">
    <source>
        <dbReference type="Proteomes" id="UP000092871"/>
    </source>
</evidence>
<keyword evidence="3 6" id="KW-0812">Transmembrane</keyword>
<dbReference type="Proteomes" id="UP000092840">
    <property type="component" value="Unassembled WGS sequence"/>
</dbReference>
<keyword evidence="4 6" id="KW-1133">Transmembrane helix</keyword>
<feature type="transmembrane region" description="Helical" evidence="6">
    <location>
        <begin position="61"/>
        <end position="78"/>
    </location>
</feature>
<feature type="transmembrane region" description="Helical" evidence="6">
    <location>
        <begin position="21"/>
        <end position="41"/>
    </location>
</feature>
<dbReference type="GO" id="GO:0005886">
    <property type="term" value="C:plasma membrane"/>
    <property type="evidence" value="ECO:0007669"/>
    <property type="project" value="UniProtKB-SubCell"/>
</dbReference>
<evidence type="ECO:0000256" key="6">
    <source>
        <dbReference type="SAM" id="Phobius"/>
    </source>
</evidence>
<reference evidence="7 10" key="2">
    <citation type="submission" date="2016-06" db="EMBL/GenBank/DDBJ databases">
        <authorList>
            <person name="Kjaerup R.B."/>
            <person name="Dalgaard T.S."/>
            <person name="Juul-Madsen H.R."/>
        </authorList>
    </citation>
    <scope>NUCLEOTIDE SEQUENCE [LARGE SCALE GENOMIC DNA]</scope>
    <source>
        <strain evidence="7 10">CECT 5115</strain>
    </source>
</reference>
<evidence type="ECO:0000256" key="4">
    <source>
        <dbReference type="ARBA" id="ARBA00022989"/>
    </source>
</evidence>
<evidence type="ECO:0000256" key="3">
    <source>
        <dbReference type="ARBA" id="ARBA00022692"/>
    </source>
</evidence>
<dbReference type="Proteomes" id="UP000092871">
    <property type="component" value="Unassembled WGS sequence"/>
</dbReference>
<dbReference type="OrthoDB" id="6121522at2"/>
<organism evidence="7 10">
    <name type="scientific">Marinomonas gallaica</name>
    <dbReference type="NCBI Taxonomy" id="1806667"/>
    <lineage>
        <taxon>Bacteria</taxon>
        <taxon>Pseudomonadati</taxon>
        <taxon>Pseudomonadota</taxon>
        <taxon>Gammaproteobacteria</taxon>
        <taxon>Oceanospirillales</taxon>
        <taxon>Oceanospirillaceae</taxon>
        <taxon>Marinomonas</taxon>
    </lineage>
</organism>
<dbReference type="EMBL" id="FLRB01000006">
    <property type="protein sequence ID" value="SBT20312.1"/>
    <property type="molecule type" value="Genomic_DNA"/>
</dbReference>
<name>A0A1C3JN62_9GAMM</name>
<evidence type="ECO:0000256" key="2">
    <source>
        <dbReference type="ARBA" id="ARBA00022475"/>
    </source>
</evidence>
<dbReference type="RefSeq" id="WP_083202877.1">
    <property type="nucleotide sequence ID" value="NZ_FLRA01000003.1"/>
</dbReference>
<dbReference type="InterPro" id="IPR020948">
    <property type="entry name" value="P_starv_induced_PsiE-like"/>
</dbReference>
<sequence length="150" mass="17009">MSENMDKAVSLVHKAKKWMTFIVLILMTLIVALAIVELGIILFLDIFDPTDDVLFLEIDELFQIFGFFFIILIGFELVETVEMYFKDNVIHAEVVLLVAVIAVARKVILLDLDKYEPLAIIGLGIIIFSLGGCYWLIKHSYRAKLNKDGA</sequence>
<evidence type="ECO:0000313" key="8">
    <source>
        <dbReference type="EMBL" id="SBT20312.1"/>
    </source>
</evidence>
<comment type="subcellular location">
    <subcellularLocation>
        <location evidence="1">Cell membrane</location>
        <topology evidence="1">Multi-pass membrane protein</topology>
    </subcellularLocation>
</comment>
<evidence type="ECO:0000256" key="5">
    <source>
        <dbReference type="ARBA" id="ARBA00023136"/>
    </source>
</evidence>
<dbReference type="Pfam" id="PF06146">
    <property type="entry name" value="PsiE"/>
    <property type="match status" value="1"/>
</dbReference>
<keyword evidence="9" id="KW-1185">Reference proteome</keyword>
<keyword evidence="2" id="KW-1003">Cell membrane</keyword>